<reference evidence="1 2" key="1">
    <citation type="journal article" date="2019" name="Genome Biol. Evol.">
        <title>Insights into the evolution of the New World diploid cottons (Gossypium, subgenus Houzingenia) based on genome sequencing.</title>
        <authorList>
            <person name="Grover C.E."/>
            <person name="Arick M.A. 2nd"/>
            <person name="Thrash A."/>
            <person name="Conover J.L."/>
            <person name="Sanders W.S."/>
            <person name="Peterson D.G."/>
            <person name="Frelichowski J.E."/>
            <person name="Scheffler J.A."/>
            <person name="Scheffler B.E."/>
            <person name="Wendel J.F."/>
        </authorList>
    </citation>
    <scope>NUCLEOTIDE SEQUENCE [LARGE SCALE GENOMIC DNA]</scope>
    <source>
        <strain evidence="1">6</strain>
        <tissue evidence="1">Leaf</tissue>
    </source>
</reference>
<accession>A0A7J9JIT4</accession>
<dbReference type="PANTHER" id="PTHR45978">
    <property type="entry name" value="SPX DOMAIN-CONTAINING PROTEIN 3"/>
    <property type="match status" value="1"/>
</dbReference>
<sequence length="182" mass="20965">MAKIRKDVVDFHGEMVLLENYSNINFTGTFTFNTKTIRSQIVNHFHLINNGWEFVGLAKILKKYDKRTGRLLRLPFIQKVLKQPFFTTDLVSNLVKECENTIDEVLFPIEEDKEETKEQKGAIMVATEPVKGIFRNTVAALLTMEEIRRVSSTKDHFSLPPLNLSHSHLIHSFQLNSPIPIL</sequence>
<dbReference type="Proteomes" id="UP000593575">
    <property type="component" value="Unassembled WGS sequence"/>
</dbReference>
<protein>
    <recommendedName>
        <fullName evidence="3">SPX domain-containing protein</fullName>
    </recommendedName>
</protein>
<proteinExistence type="predicted"/>
<comment type="caution">
    <text evidence="1">The sequence shown here is derived from an EMBL/GenBank/DDBJ whole genome shotgun (WGS) entry which is preliminary data.</text>
</comment>
<dbReference type="InterPro" id="IPR031142">
    <property type="entry name" value="SPX_prot"/>
</dbReference>
<name>A0A7J9JIT4_9ROSI</name>
<dbReference type="PANTHER" id="PTHR45978:SF2">
    <property type="entry name" value="SPX DOMAIN-CONTAINING PROTEIN 3"/>
    <property type="match status" value="1"/>
</dbReference>
<evidence type="ECO:0008006" key="3">
    <source>
        <dbReference type="Google" id="ProtNLM"/>
    </source>
</evidence>
<evidence type="ECO:0000313" key="2">
    <source>
        <dbReference type="Proteomes" id="UP000593575"/>
    </source>
</evidence>
<keyword evidence="2" id="KW-1185">Reference proteome</keyword>
<gene>
    <name evidence="1" type="ORF">Goarm_006543</name>
</gene>
<dbReference type="EMBL" id="JABFAE010000008">
    <property type="protein sequence ID" value="MBA0834167.1"/>
    <property type="molecule type" value="Genomic_DNA"/>
</dbReference>
<evidence type="ECO:0000313" key="1">
    <source>
        <dbReference type="EMBL" id="MBA0834167.1"/>
    </source>
</evidence>
<dbReference type="GO" id="GO:0016036">
    <property type="term" value="P:cellular response to phosphate starvation"/>
    <property type="evidence" value="ECO:0007669"/>
    <property type="project" value="InterPro"/>
</dbReference>
<dbReference type="AlphaFoldDB" id="A0A7J9JIT4"/>
<organism evidence="1 2">
    <name type="scientific">Gossypium armourianum</name>
    <dbReference type="NCBI Taxonomy" id="34283"/>
    <lineage>
        <taxon>Eukaryota</taxon>
        <taxon>Viridiplantae</taxon>
        <taxon>Streptophyta</taxon>
        <taxon>Embryophyta</taxon>
        <taxon>Tracheophyta</taxon>
        <taxon>Spermatophyta</taxon>
        <taxon>Magnoliopsida</taxon>
        <taxon>eudicotyledons</taxon>
        <taxon>Gunneridae</taxon>
        <taxon>Pentapetalae</taxon>
        <taxon>rosids</taxon>
        <taxon>malvids</taxon>
        <taxon>Malvales</taxon>
        <taxon>Malvaceae</taxon>
        <taxon>Malvoideae</taxon>
        <taxon>Gossypium</taxon>
    </lineage>
</organism>